<organism evidence="1 2">
    <name type="scientific">Ditylenchus destructor</name>
    <dbReference type="NCBI Taxonomy" id="166010"/>
    <lineage>
        <taxon>Eukaryota</taxon>
        <taxon>Metazoa</taxon>
        <taxon>Ecdysozoa</taxon>
        <taxon>Nematoda</taxon>
        <taxon>Chromadorea</taxon>
        <taxon>Rhabditida</taxon>
        <taxon>Tylenchina</taxon>
        <taxon>Tylenchomorpha</taxon>
        <taxon>Sphaerularioidea</taxon>
        <taxon>Anguinidae</taxon>
        <taxon>Anguininae</taxon>
        <taxon>Ditylenchus</taxon>
    </lineage>
</organism>
<proteinExistence type="predicted"/>
<keyword evidence="2" id="KW-1185">Reference proteome</keyword>
<evidence type="ECO:0000313" key="1">
    <source>
        <dbReference type="EMBL" id="KAI1706487.1"/>
    </source>
</evidence>
<name>A0AAD4MUA5_9BILA</name>
<sequence length="371" mass="43010">MELPVKNNRIAFATETLGEVLRHFSRKDLSQQIYLVNRHYYSVATSNSHVPVIHFIGKISFDCMPKNGESTEVVNFVRIRKDRLREDCLETQFGIPGPFVRFGHVSLKHLHGQAMLNFLSKAKESFVGCNLNISLWDDSKLVGIAQSYIHQQVRYLLQNVFYSPLSITICDQNWFDPDSIIETITSSNCRRLELHFNRKSAQCTEITNRALLDWLKTGNEQRSDGHHEHTAQKKHLVLESYPRNLILSLIERIREDFEYIPSYNAEFVITFIQCRGSPLQILDPFDEFSLVNISTDDSAQRLSFFKYNPPNSKTHDRAYRLWRRSVTSEAADSAKLSFLQSGEEIQGNVEFDQNIFSFEFPLCNKAGLYYF</sequence>
<gene>
    <name evidence="1" type="ORF">DdX_12947</name>
</gene>
<dbReference type="EMBL" id="JAKKPZ010000047">
    <property type="protein sequence ID" value="KAI1706487.1"/>
    <property type="molecule type" value="Genomic_DNA"/>
</dbReference>
<protein>
    <recommendedName>
        <fullName evidence="3">F-box domain-containing protein</fullName>
    </recommendedName>
</protein>
<evidence type="ECO:0000313" key="2">
    <source>
        <dbReference type="Proteomes" id="UP001201812"/>
    </source>
</evidence>
<dbReference type="AlphaFoldDB" id="A0AAD4MUA5"/>
<evidence type="ECO:0008006" key="3">
    <source>
        <dbReference type="Google" id="ProtNLM"/>
    </source>
</evidence>
<accession>A0AAD4MUA5</accession>
<dbReference type="Proteomes" id="UP001201812">
    <property type="component" value="Unassembled WGS sequence"/>
</dbReference>
<reference evidence="1" key="1">
    <citation type="submission" date="2022-01" db="EMBL/GenBank/DDBJ databases">
        <title>Genome Sequence Resource for Two Populations of Ditylenchus destructor, the Migratory Endoparasitic Phytonematode.</title>
        <authorList>
            <person name="Zhang H."/>
            <person name="Lin R."/>
            <person name="Xie B."/>
        </authorList>
    </citation>
    <scope>NUCLEOTIDE SEQUENCE</scope>
    <source>
        <strain evidence="1">BazhouSP</strain>
    </source>
</reference>
<comment type="caution">
    <text evidence="1">The sequence shown here is derived from an EMBL/GenBank/DDBJ whole genome shotgun (WGS) entry which is preliminary data.</text>
</comment>